<organism evidence="3">
    <name type="scientific">Anthurium amnicola</name>
    <dbReference type="NCBI Taxonomy" id="1678845"/>
    <lineage>
        <taxon>Eukaryota</taxon>
        <taxon>Viridiplantae</taxon>
        <taxon>Streptophyta</taxon>
        <taxon>Embryophyta</taxon>
        <taxon>Tracheophyta</taxon>
        <taxon>Spermatophyta</taxon>
        <taxon>Magnoliopsida</taxon>
        <taxon>Liliopsida</taxon>
        <taxon>Araceae</taxon>
        <taxon>Pothoideae</taxon>
        <taxon>Potheae</taxon>
        <taxon>Anthurium</taxon>
    </lineage>
</organism>
<gene>
    <name evidence="3" type="primary">SPAC4H3.03c_0</name>
    <name evidence="3" type="ORF">g.47913</name>
</gene>
<evidence type="ECO:0000259" key="1">
    <source>
        <dbReference type="Pfam" id="PF00723"/>
    </source>
</evidence>
<dbReference type="Gene3D" id="1.50.10.10">
    <property type="match status" value="1"/>
</dbReference>
<dbReference type="Pfam" id="PF00723">
    <property type="entry name" value="Glyco_hydro_15"/>
    <property type="match status" value="1"/>
</dbReference>
<accession>A0A1D1YDQ5</accession>
<dbReference type="SUPFAM" id="SSF48208">
    <property type="entry name" value="Six-hairpin glycosidases"/>
    <property type="match status" value="1"/>
</dbReference>
<dbReference type="PANTHER" id="PTHR31616">
    <property type="entry name" value="TREHALASE"/>
    <property type="match status" value="1"/>
</dbReference>
<dbReference type="GO" id="GO:0005975">
    <property type="term" value="P:carbohydrate metabolic process"/>
    <property type="evidence" value="ECO:0007669"/>
    <property type="project" value="InterPro"/>
</dbReference>
<evidence type="ECO:0000259" key="2">
    <source>
        <dbReference type="Pfam" id="PF19291"/>
    </source>
</evidence>
<reference evidence="3" key="1">
    <citation type="submission" date="2015-07" db="EMBL/GenBank/DDBJ databases">
        <title>Transcriptome Assembly of Anthurium amnicola.</title>
        <authorList>
            <person name="Suzuki J."/>
        </authorList>
    </citation>
    <scope>NUCLEOTIDE SEQUENCE</scope>
</reference>
<dbReference type="Pfam" id="PF19291">
    <property type="entry name" value="TREH_N"/>
    <property type="match status" value="1"/>
</dbReference>
<dbReference type="AlphaFoldDB" id="A0A1D1YDQ5"/>
<dbReference type="GO" id="GO:0004553">
    <property type="term" value="F:hydrolase activity, hydrolyzing O-glycosyl compounds"/>
    <property type="evidence" value="ECO:0007669"/>
    <property type="project" value="TreeGrafter"/>
</dbReference>
<dbReference type="InterPro" id="IPR008928">
    <property type="entry name" value="6-hairpin_glycosidase_sf"/>
</dbReference>
<evidence type="ECO:0000313" key="3">
    <source>
        <dbReference type="EMBL" id="JAT52740.1"/>
    </source>
</evidence>
<dbReference type="PANTHER" id="PTHR31616:SF0">
    <property type="entry name" value="GLUCAN 1,4-ALPHA-GLUCOSIDASE"/>
    <property type="match status" value="1"/>
</dbReference>
<dbReference type="InterPro" id="IPR045582">
    <property type="entry name" value="Trehalase-like_N"/>
</dbReference>
<proteinExistence type="predicted"/>
<dbReference type="InterPro" id="IPR012341">
    <property type="entry name" value="6hp_glycosidase-like_sf"/>
</dbReference>
<feature type="domain" description="GH15-like" evidence="1">
    <location>
        <begin position="291"/>
        <end position="667"/>
    </location>
</feature>
<protein>
    <submittedName>
        <fullName evidence="3">Uncharacterized protein C4H3.03c</fullName>
    </submittedName>
</protein>
<feature type="domain" description="Trehalase-like N-terminal" evidence="2">
    <location>
        <begin position="30"/>
        <end position="171"/>
    </location>
</feature>
<sequence>MEIITERRVPQIDSSGDLAEDIRCNLRTKGYLPIENYGLIGNLRTVALSGTDGSIDFFCYPKFDSPSVFARILDNEKGGHFSIIPTVHTSNKQHYLPRSNILLTKFLSDEGVSEITDYMHIPDNTCSTTKNLLPWLIRHVRVVRGDVNIQFELFPSFNYALDEHTLEIKDYEMTSSDENSCVGNKRFIFRSNTLSMDFRYVLSNYEKDPPSIEFKSVKKKEMKGPGIISQFHLKESQEVTFILRGLPDIGIESQSLMDPPINSAFMKSLYRQTLSYWQKWITQSSYKGRWRENVHRSALTLKLLTYEPTGAVVASPTFGLPEEIGGPRNWDYRYTWIRDSAFTVYALMRLGMVQETEHYMKFIEERCNDLNPDGSLNIMYSIEGEKKLTEIDLTHLDGYRGSKPVRIGNGAYDHLQLDIYGELLDAVYLFNKYGSPLSYDMWLSVSKLVNYVCDNWDKEDMSIWEVRGKKQNFTYSKVMCWVAVDRGLRLSDKRVFPCPERNKWLEVRDTIYEEIMTKAWNPEHKFFAQSYESLDALDSSVLIMPLVFFISPNDPRFLSTVEQILMPPEKGGLLANDLVFRYNYQTTDDGLGGMEGSFSMCTFWLVESLTRAGKYNKELLEKAEFIFEQMISYGNHLGLYSEEIAGSGELLGNFPQAFTHLAFISAAFNLDRVLG</sequence>
<dbReference type="EMBL" id="GDJX01015196">
    <property type="protein sequence ID" value="JAT52740.1"/>
    <property type="molecule type" value="Transcribed_RNA"/>
</dbReference>
<name>A0A1D1YDQ5_9ARAE</name>
<dbReference type="InterPro" id="IPR011613">
    <property type="entry name" value="GH15-like"/>
</dbReference>